<reference evidence="2 4" key="2">
    <citation type="journal article" date="2014" name="BMC Genomics">
        <title>An improved genome release (version Mt4.0) for the model legume Medicago truncatula.</title>
        <authorList>
            <person name="Tang H."/>
            <person name="Krishnakumar V."/>
            <person name="Bidwell S."/>
            <person name="Rosen B."/>
            <person name="Chan A."/>
            <person name="Zhou S."/>
            <person name="Gentzbittel L."/>
            <person name="Childs K.L."/>
            <person name="Yandell M."/>
            <person name="Gundlach H."/>
            <person name="Mayer K.F."/>
            <person name="Schwartz D.C."/>
            <person name="Town C.D."/>
        </authorList>
    </citation>
    <scope>GENOME REANNOTATION</scope>
    <source>
        <strain evidence="2">A17</strain>
        <strain evidence="3 4">cv. Jemalong A17</strain>
    </source>
</reference>
<organism evidence="2 4">
    <name type="scientific">Medicago truncatula</name>
    <name type="common">Barrel medic</name>
    <name type="synonym">Medicago tribuloides</name>
    <dbReference type="NCBI Taxonomy" id="3880"/>
    <lineage>
        <taxon>Eukaryota</taxon>
        <taxon>Viridiplantae</taxon>
        <taxon>Streptophyta</taxon>
        <taxon>Embryophyta</taxon>
        <taxon>Tracheophyta</taxon>
        <taxon>Spermatophyta</taxon>
        <taxon>Magnoliopsida</taxon>
        <taxon>eudicotyledons</taxon>
        <taxon>Gunneridae</taxon>
        <taxon>Pentapetalae</taxon>
        <taxon>rosids</taxon>
        <taxon>fabids</taxon>
        <taxon>Fabales</taxon>
        <taxon>Fabaceae</taxon>
        <taxon>Papilionoideae</taxon>
        <taxon>50 kb inversion clade</taxon>
        <taxon>NPAAA clade</taxon>
        <taxon>Hologalegina</taxon>
        <taxon>IRL clade</taxon>
        <taxon>Trifolieae</taxon>
        <taxon>Medicago</taxon>
    </lineage>
</organism>
<gene>
    <name evidence="2" type="ordered locus">MTR_7g106620</name>
</gene>
<evidence type="ECO:0000313" key="4">
    <source>
        <dbReference type="Proteomes" id="UP000002051"/>
    </source>
</evidence>
<keyword evidence="1 2" id="KW-0812">Transmembrane</keyword>
<keyword evidence="1" id="KW-1133">Transmembrane helix</keyword>
<proteinExistence type="predicted"/>
<dbReference type="EMBL" id="CM001223">
    <property type="protein sequence ID" value="KEH24268.1"/>
    <property type="molecule type" value="Genomic_DNA"/>
</dbReference>
<dbReference type="HOGENOM" id="CLU_1888864_0_0_1"/>
<dbReference type="Proteomes" id="UP000002051">
    <property type="component" value="Unassembled WGS sequence"/>
</dbReference>
<name>A0A072U543_MEDTR</name>
<dbReference type="EnsemblPlants" id="KEH24268">
    <property type="protein sequence ID" value="KEH24268"/>
    <property type="gene ID" value="MTR_7g106620"/>
</dbReference>
<protein>
    <submittedName>
        <fullName evidence="2">Transmembrane protein, putative</fullName>
    </submittedName>
</protein>
<accession>A0A072U543</accession>
<keyword evidence="1" id="KW-0472">Membrane</keyword>
<evidence type="ECO:0000256" key="1">
    <source>
        <dbReference type="SAM" id="Phobius"/>
    </source>
</evidence>
<feature type="transmembrane region" description="Helical" evidence="1">
    <location>
        <begin position="17"/>
        <end position="33"/>
    </location>
</feature>
<sequence>MSQCWNGWERNKKIRRGLWLIWHATIWILWKAWNNRIFNNQAVEAEDIIEEVKVLSWRWTFNRINIPVLSISDLVAVFGSFSHRWVWLGVAALLLFCSASCAPIFVVQVLVFCFCYLTGSVGCFFRFFRDAGRGF</sequence>
<reference evidence="3" key="3">
    <citation type="submission" date="2015-04" db="UniProtKB">
        <authorList>
            <consortium name="EnsemblPlants"/>
        </authorList>
    </citation>
    <scope>IDENTIFICATION</scope>
    <source>
        <strain evidence="3">cv. Jemalong A17</strain>
    </source>
</reference>
<evidence type="ECO:0000313" key="2">
    <source>
        <dbReference type="EMBL" id="KEH24268.1"/>
    </source>
</evidence>
<reference evidence="2 4" key="1">
    <citation type="journal article" date="2011" name="Nature">
        <title>The Medicago genome provides insight into the evolution of rhizobial symbioses.</title>
        <authorList>
            <person name="Young N.D."/>
            <person name="Debelle F."/>
            <person name="Oldroyd G.E."/>
            <person name="Geurts R."/>
            <person name="Cannon S.B."/>
            <person name="Udvardi M.K."/>
            <person name="Benedito V.A."/>
            <person name="Mayer K.F."/>
            <person name="Gouzy J."/>
            <person name="Schoof H."/>
            <person name="Van de Peer Y."/>
            <person name="Proost S."/>
            <person name="Cook D.R."/>
            <person name="Meyers B.C."/>
            <person name="Spannagl M."/>
            <person name="Cheung F."/>
            <person name="De Mita S."/>
            <person name="Krishnakumar V."/>
            <person name="Gundlach H."/>
            <person name="Zhou S."/>
            <person name="Mudge J."/>
            <person name="Bharti A.K."/>
            <person name="Murray J.D."/>
            <person name="Naoumkina M.A."/>
            <person name="Rosen B."/>
            <person name="Silverstein K.A."/>
            <person name="Tang H."/>
            <person name="Rombauts S."/>
            <person name="Zhao P.X."/>
            <person name="Zhou P."/>
            <person name="Barbe V."/>
            <person name="Bardou P."/>
            <person name="Bechner M."/>
            <person name="Bellec A."/>
            <person name="Berger A."/>
            <person name="Berges H."/>
            <person name="Bidwell S."/>
            <person name="Bisseling T."/>
            <person name="Choisne N."/>
            <person name="Couloux A."/>
            <person name="Denny R."/>
            <person name="Deshpande S."/>
            <person name="Dai X."/>
            <person name="Doyle J.J."/>
            <person name="Dudez A.M."/>
            <person name="Farmer A.D."/>
            <person name="Fouteau S."/>
            <person name="Franken C."/>
            <person name="Gibelin C."/>
            <person name="Gish J."/>
            <person name="Goldstein S."/>
            <person name="Gonzalez A.J."/>
            <person name="Green P.J."/>
            <person name="Hallab A."/>
            <person name="Hartog M."/>
            <person name="Hua A."/>
            <person name="Humphray S.J."/>
            <person name="Jeong D.H."/>
            <person name="Jing Y."/>
            <person name="Jocker A."/>
            <person name="Kenton S.M."/>
            <person name="Kim D.J."/>
            <person name="Klee K."/>
            <person name="Lai H."/>
            <person name="Lang C."/>
            <person name="Lin S."/>
            <person name="Macmil S.L."/>
            <person name="Magdelenat G."/>
            <person name="Matthews L."/>
            <person name="McCorrison J."/>
            <person name="Monaghan E.L."/>
            <person name="Mun J.H."/>
            <person name="Najar F.Z."/>
            <person name="Nicholson C."/>
            <person name="Noirot C."/>
            <person name="O'Bleness M."/>
            <person name="Paule C.R."/>
            <person name="Poulain J."/>
            <person name="Prion F."/>
            <person name="Qin B."/>
            <person name="Qu C."/>
            <person name="Retzel E.F."/>
            <person name="Riddle C."/>
            <person name="Sallet E."/>
            <person name="Samain S."/>
            <person name="Samson N."/>
            <person name="Sanders I."/>
            <person name="Saurat O."/>
            <person name="Scarpelli C."/>
            <person name="Schiex T."/>
            <person name="Segurens B."/>
            <person name="Severin A.J."/>
            <person name="Sherrier D.J."/>
            <person name="Shi R."/>
            <person name="Sims S."/>
            <person name="Singer S.R."/>
            <person name="Sinharoy S."/>
            <person name="Sterck L."/>
            <person name="Viollet A."/>
            <person name="Wang B.B."/>
            <person name="Wang K."/>
            <person name="Wang M."/>
            <person name="Wang X."/>
            <person name="Warfsmann J."/>
            <person name="Weissenbach J."/>
            <person name="White D.D."/>
            <person name="White J.D."/>
            <person name="Wiley G.B."/>
            <person name="Wincker P."/>
            <person name="Xing Y."/>
            <person name="Yang L."/>
            <person name="Yao Z."/>
            <person name="Ying F."/>
            <person name="Zhai J."/>
            <person name="Zhou L."/>
            <person name="Zuber A."/>
            <person name="Denarie J."/>
            <person name="Dixon R.A."/>
            <person name="May G.D."/>
            <person name="Schwartz D.C."/>
            <person name="Rogers J."/>
            <person name="Quetier F."/>
            <person name="Town C.D."/>
            <person name="Roe B.A."/>
        </authorList>
    </citation>
    <scope>NUCLEOTIDE SEQUENCE [LARGE SCALE GENOMIC DNA]</scope>
    <source>
        <strain evidence="2">A17</strain>
        <strain evidence="3 4">cv. Jemalong A17</strain>
    </source>
</reference>
<feature type="transmembrane region" description="Helical" evidence="1">
    <location>
        <begin position="85"/>
        <end position="117"/>
    </location>
</feature>
<dbReference type="AlphaFoldDB" id="A0A072U543"/>
<evidence type="ECO:0000313" key="3">
    <source>
        <dbReference type="EnsemblPlants" id="KEH24268"/>
    </source>
</evidence>
<keyword evidence="4" id="KW-1185">Reference proteome</keyword>